<dbReference type="Proteomes" id="UP000287651">
    <property type="component" value="Unassembled WGS sequence"/>
</dbReference>
<protein>
    <submittedName>
        <fullName evidence="1">Uncharacterized protein</fullName>
    </submittedName>
</protein>
<evidence type="ECO:0000313" key="2">
    <source>
        <dbReference type="Proteomes" id="UP000287651"/>
    </source>
</evidence>
<reference evidence="1 2" key="1">
    <citation type="journal article" date="2014" name="Agronomy (Basel)">
        <title>A Draft Genome Sequence for Ensete ventricosum, the Drought-Tolerant Tree Against Hunger.</title>
        <authorList>
            <person name="Harrison J."/>
            <person name="Moore K.A."/>
            <person name="Paszkiewicz K."/>
            <person name="Jones T."/>
            <person name="Grant M."/>
            <person name="Ambacheew D."/>
            <person name="Muzemil S."/>
            <person name="Studholme D.J."/>
        </authorList>
    </citation>
    <scope>NUCLEOTIDE SEQUENCE [LARGE SCALE GENOMIC DNA]</scope>
</reference>
<name>A0A427B454_ENSVE</name>
<gene>
    <name evidence="1" type="ORF">B296_00000418</name>
</gene>
<dbReference type="AlphaFoldDB" id="A0A427B454"/>
<comment type="caution">
    <text evidence="1">The sequence shown here is derived from an EMBL/GenBank/DDBJ whole genome shotgun (WGS) entry which is preliminary data.</text>
</comment>
<dbReference type="EMBL" id="AMZH03000533">
    <property type="protein sequence ID" value="RRT83240.1"/>
    <property type="molecule type" value="Genomic_DNA"/>
</dbReference>
<dbReference type="Gene3D" id="3.30.1370.240">
    <property type="match status" value="1"/>
</dbReference>
<accession>A0A427B454</accession>
<proteinExistence type="predicted"/>
<organism evidence="1 2">
    <name type="scientific">Ensete ventricosum</name>
    <name type="common">Abyssinian banana</name>
    <name type="synonym">Musa ensete</name>
    <dbReference type="NCBI Taxonomy" id="4639"/>
    <lineage>
        <taxon>Eukaryota</taxon>
        <taxon>Viridiplantae</taxon>
        <taxon>Streptophyta</taxon>
        <taxon>Embryophyta</taxon>
        <taxon>Tracheophyta</taxon>
        <taxon>Spermatophyta</taxon>
        <taxon>Magnoliopsida</taxon>
        <taxon>Liliopsida</taxon>
        <taxon>Zingiberales</taxon>
        <taxon>Musaceae</taxon>
        <taxon>Ensete</taxon>
    </lineage>
</organism>
<sequence>MAEDAILGFLQTNDEIADSHQFAAGIGVDHTELENVIKRLSGFEIVEAKDFKKDNYLLSEEGKLYALEGSPEVNFFSAVPVEGISLANLKVRVVENVEDKVKDLLKTIEEGKVVDGNDVADLSKRKLIVKQ</sequence>
<evidence type="ECO:0000313" key="1">
    <source>
        <dbReference type="EMBL" id="RRT83240.1"/>
    </source>
</evidence>